<name>A0A507CIA8_9FUNG</name>
<protein>
    <submittedName>
        <fullName evidence="2">Uncharacterized protein</fullName>
    </submittedName>
</protein>
<organism evidence="2 3">
    <name type="scientific">Synchytrium microbalum</name>
    <dbReference type="NCBI Taxonomy" id="1806994"/>
    <lineage>
        <taxon>Eukaryota</taxon>
        <taxon>Fungi</taxon>
        <taxon>Fungi incertae sedis</taxon>
        <taxon>Chytridiomycota</taxon>
        <taxon>Chytridiomycota incertae sedis</taxon>
        <taxon>Chytridiomycetes</taxon>
        <taxon>Synchytriales</taxon>
        <taxon>Synchytriaceae</taxon>
        <taxon>Synchytrium</taxon>
    </lineage>
</organism>
<gene>
    <name evidence="2" type="ORF">SmJEL517_g00427</name>
</gene>
<comment type="caution">
    <text evidence="2">The sequence shown here is derived from an EMBL/GenBank/DDBJ whole genome shotgun (WGS) entry which is preliminary data.</text>
</comment>
<dbReference type="OrthoDB" id="10418361at2759"/>
<proteinExistence type="predicted"/>
<dbReference type="Proteomes" id="UP000319731">
    <property type="component" value="Unassembled WGS sequence"/>
</dbReference>
<dbReference type="AlphaFoldDB" id="A0A507CIA8"/>
<dbReference type="GeneID" id="42001653"/>
<dbReference type="RefSeq" id="XP_031027336.1">
    <property type="nucleotide sequence ID" value="XM_031166356.1"/>
</dbReference>
<evidence type="ECO:0000313" key="2">
    <source>
        <dbReference type="EMBL" id="TPX37425.1"/>
    </source>
</evidence>
<reference evidence="2 3" key="1">
    <citation type="journal article" date="2019" name="Sci. Rep.">
        <title>Comparative genomics of chytrid fungi reveal insights into the obligate biotrophic and pathogenic lifestyle of Synchytrium endobioticum.</title>
        <authorList>
            <person name="van de Vossenberg B.T.L.H."/>
            <person name="Warris S."/>
            <person name="Nguyen H.D.T."/>
            <person name="van Gent-Pelzer M.P.E."/>
            <person name="Joly D.L."/>
            <person name="van de Geest H.C."/>
            <person name="Bonants P.J.M."/>
            <person name="Smith D.S."/>
            <person name="Levesque C.A."/>
            <person name="van der Lee T.A.J."/>
        </authorList>
    </citation>
    <scope>NUCLEOTIDE SEQUENCE [LARGE SCALE GENOMIC DNA]</scope>
    <source>
        <strain evidence="2 3">JEL517</strain>
    </source>
</reference>
<accession>A0A507CIA8</accession>
<dbReference type="EMBL" id="QEAO01000002">
    <property type="protein sequence ID" value="TPX37425.1"/>
    <property type="molecule type" value="Genomic_DNA"/>
</dbReference>
<evidence type="ECO:0000313" key="3">
    <source>
        <dbReference type="Proteomes" id="UP000319731"/>
    </source>
</evidence>
<sequence>MIPIVVLGLLIPSSHGYNYKDNIVYMRGLPADTSCTQNADGSATFSTSFLVKSKGSQPNGDDGVVVSFACANTEQIKSGQDWYNCKNPTAGMNGTVMMCGLADDISQYGGTLTCPKTQCTDPAPFAMTAVDNTGTNMPVVGTLVAPNLENKCSAGNTTVNIVQMNHDYFCWNGGNQQATRSVGTIVLVNCKRPSDHLSTIITTWSHPVTIAKETFGIGNPKTDGTKFTFDVQKGSVGGGALLTGGGPCSSIDPKTNHGIETAGQEFKMLSCTATLSGKDVPCTVGFDNIGGNTKYYQWIATGPDPFLLTAQGAGKTVSC</sequence>
<feature type="signal peptide" evidence="1">
    <location>
        <begin position="1"/>
        <end position="16"/>
    </location>
</feature>
<keyword evidence="3" id="KW-1185">Reference proteome</keyword>
<keyword evidence="1" id="KW-0732">Signal</keyword>
<evidence type="ECO:0000256" key="1">
    <source>
        <dbReference type="SAM" id="SignalP"/>
    </source>
</evidence>
<feature type="chain" id="PRO_5021304997" evidence="1">
    <location>
        <begin position="17"/>
        <end position="319"/>
    </location>
</feature>